<evidence type="ECO:0008006" key="3">
    <source>
        <dbReference type="Google" id="ProtNLM"/>
    </source>
</evidence>
<comment type="caution">
    <text evidence="1">The sequence shown here is derived from an EMBL/GenBank/DDBJ whole genome shotgun (WGS) entry which is preliminary data.</text>
</comment>
<dbReference type="EMBL" id="JYIT01000074">
    <property type="protein sequence ID" value="KJL24330.1"/>
    <property type="molecule type" value="Genomic_DNA"/>
</dbReference>
<proteinExistence type="predicted"/>
<gene>
    <name evidence="1" type="ORF">RL72_01821</name>
</gene>
<protein>
    <recommendedName>
        <fullName evidence="3">Antitoxin Xre/MbcA/ParS-like toxin-binding domain-containing protein</fullName>
    </recommendedName>
</protein>
<reference evidence="1 2" key="1">
    <citation type="submission" date="2015-02" db="EMBL/GenBank/DDBJ databases">
        <title>Draft genome sequences of ten Microbacterium spp. with emphasis on heavy metal contaminated environments.</title>
        <authorList>
            <person name="Corretto E."/>
        </authorList>
    </citation>
    <scope>NUCLEOTIDE SEQUENCE [LARGE SCALE GENOMIC DNA]</scope>
    <source>
        <strain evidence="1 2">DSM 23848</strain>
    </source>
</reference>
<sequence length="173" mass="19005">MTATPKKNSATAVLASNDHQDHHGIKNGIKHVIYCVLYYEIGRAIVMTMIETTKLSAYNDSIRHDVPGLVDEVRRVLGAKLVAYIAGVGETRAVREWAEGERKPSPKAEQTLRLAYRIVRLIEQSEGSGVVAPWFQGMNPRLGDKSPSRVLREEPTEQARAAVLAAANLFVGA</sequence>
<dbReference type="PATRIC" id="fig|582680.7.peg.1869"/>
<name>A0A0F0KW59_9MICO</name>
<dbReference type="Proteomes" id="UP000033448">
    <property type="component" value="Unassembled WGS sequence"/>
</dbReference>
<keyword evidence="2" id="KW-1185">Reference proteome</keyword>
<dbReference type="AlphaFoldDB" id="A0A0F0KW59"/>
<accession>A0A0F0KW59</accession>
<organism evidence="1 2">
    <name type="scientific">Microbacterium azadirachtae</name>
    <dbReference type="NCBI Taxonomy" id="582680"/>
    <lineage>
        <taxon>Bacteria</taxon>
        <taxon>Bacillati</taxon>
        <taxon>Actinomycetota</taxon>
        <taxon>Actinomycetes</taxon>
        <taxon>Micrococcales</taxon>
        <taxon>Microbacteriaceae</taxon>
        <taxon>Microbacterium</taxon>
    </lineage>
</organism>
<evidence type="ECO:0000313" key="2">
    <source>
        <dbReference type="Proteomes" id="UP000033448"/>
    </source>
</evidence>
<evidence type="ECO:0000313" key="1">
    <source>
        <dbReference type="EMBL" id="KJL24330.1"/>
    </source>
</evidence>